<dbReference type="EMBL" id="QFYR01000001">
    <property type="protein sequence ID" value="RAK57396.1"/>
    <property type="molecule type" value="Genomic_DNA"/>
</dbReference>
<dbReference type="SUPFAM" id="SSF54909">
    <property type="entry name" value="Dimeric alpha+beta barrel"/>
    <property type="match status" value="1"/>
</dbReference>
<comment type="caution">
    <text evidence="3">The sequence shown here is derived from an EMBL/GenBank/DDBJ whole genome shotgun (WGS) entry which is preliminary data.</text>
</comment>
<dbReference type="AlphaFoldDB" id="A0A328AUM0"/>
<name>A0A328AUM0_9CAUL</name>
<reference evidence="4" key="1">
    <citation type="submission" date="2018-05" db="EMBL/GenBank/DDBJ databases">
        <authorList>
            <person name="Li X."/>
        </authorList>
    </citation>
    <scope>NUCLEOTIDE SEQUENCE [LARGE SCALE GENOMIC DNA]</scope>
    <source>
        <strain evidence="4">YIM 73061</strain>
    </source>
</reference>
<organism evidence="3 4">
    <name type="scientific">Phenylobacterium deserti</name>
    <dbReference type="NCBI Taxonomy" id="1914756"/>
    <lineage>
        <taxon>Bacteria</taxon>
        <taxon>Pseudomonadati</taxon>
        <taxon>Pseudomonadota</taxon>
        <taxon>Alphaproteobacteria</taxon>
        <taxon>Caulobacterales</taxon>
        <taxon>Caulobacteraceae</taxon>
        <taxon>Phenylobacterium</taxon>
    </lineage>
</organism>
<evidence type="ECO:0000256" key="1">
    <source>
        <dbReference type="ARBA" id="ARBA00007689"/>
    </source>
</evidence>
<accession>A0A328AUM0</accession>
<gene>
    <name evidence="3" type="ORF">DJ018_05505</name>
</gene>
<dbReference type="RefSeq" id="WP_111513848.1">
    <property type="nucleotide sequence ID" value="NZ_QFYR01000001.1"/>
</dbReference>
<proteinExistence type="inferred from homology"/>
<comment type="similarity">
    <text evidence="1">Belongs to the YciI family.</text>
</comment>
<dbReference type="Gene3D" id="3.30.70.1060">
    <property type="entry name" value="Dimeric alpha+beta barrel"/>
    <property type="match status" value="1"/>
</dbReference>
<evidence type="ECO:0000313" key="3">
    <source>
        <dbReference type="EMBL" id="RAK57396.1"/>
    </source>
</evidence>
<protein>
    <recommendedName>
        <fullName evidence="2">YCII-related domain-containing protein</fullName>
    </recommendedName>
</protein>
<keyword evidence="4" id="KW-1185">Reference proteome</keyword>
<dbReference type="InterPro" id="IPR005545">
    <property type="entry name" value="YCII"/>
</dbReference>
<evidence type="ECO:0000259" key="2">
    <source>
        <dbReference type="Pfam" id="PF03795"/>
    </source>
</evidence>
<dbReference type="InterPro" id="IPR011008">
    <property type="entry name" value="Dimeric_a/b-barrel"/>
</dbReference>
<dbReference type="Proteomes" id="UP000249725">
    <property type="component" value="Unassembled WGS sequence"/>
</dbReference>
<dbReference type="Pfam" id="PF03795">
    <property type="entry name" value="YCII"/>
    <property type="match status" value="1"/>
</dbReference>
<evidence type="ECO:0000313" key="4">
    <source>
        <dbReference type="Proteomes" id="UP000249725"/>
    </source>
</evidence>
<feature type="domain" description="YCII-related" evidence="2">
    <location>
        <begin position="21"/>
        <end position="85"/>
    </location>
</feature>
<dbReference type="OrthoDB" id="2293521at2"/>
<sequence length="104" mass="11196">MAEQAFLIRLSGARQHLMDPDVVQAHVAWLRALDEAGRLLLAGTLEGGGAMVAILAIDRLEADKIADADPFAQAGVYAERTVLRLSLATAENEYLLRLAQGRLA</sequence>